<sequence>MTTFTPTVQLRLQDLKRAPEFHLDQLLDLLAGIPDGYRMQRLTLPDGEPGWELDLADGYTLKLNPQYQCGWQEAGAGPLLTTITSRLGATHGRLRLHNRIEKRIAPTGSGLETYETVVWDAKVTLGGLPLFASDDTDRTPRTGCKGEAKGHDDPGIAALVAYLRAWGVLE</sequence>
<dbReference type="OrthoDB" id="67980at2"/>
<name>H8H1L5_DEIGI</name>
<geneLocation type="plasmid" evidence="1 2">
    <name>P2</name>
</geneLocation>
<dbReference type="RefSeq" id="WP_014686508.1">
    <property type="nucleotide sequence ID" value="NC_017791.1"/>
</dbReference>
<keyword evidence="2" id="KW-1185">Reference proteome</keyword>
<accession>H8H1L5</accession>
<keyword evidence="1" id="KW-0614">Plasmid</keyword>
<dbReference type="EMBL" id="CP002193">
    <property type="protein sequence ID" value="AFD27412.1"/>
    <property type="molecule type" value="Genomic_DNA"/>
</dbReference>
<dbReference type="PATRIC" id="fig|745776.4.peg.3523"/>
<dbReference type="AlphaFoldDB" id="H8H1L5"/>
<protein>
    <submittedName>
        <fullName evidence="1">Uncharacterized protein</fullName>
    </submittedName>
</protein>
<organism evidence="1 2">
    <name type="scientific">Deinococcus gobiensis (strain DSM 21396 / JCM 16679 / CGMCC 1.7299 / I-0)</name>
    <dbReference type="NCBI Taxonomy" id="745776"/>
    <lineage>
        <taxon>Bacteria</taxon>
        <taxon>Thermotogati</taxon>
        <taxon>Deinococcota</taxon>
        <taxon>Deinococci</taxon>
        <taxon>Deinococcales</taxon>
        <taxon>Deinococcaceae</taxon>
        <taxon>Deinococcus</taxon>
    </lineage>
</organism>
<reference evidence="1 2" key="1">
    <citation type="journal article" date="2012" name="PLoS ONE">
        <title>Genome sequence and transcriptome analysis of the radioresistant bacterium Deinococcus gobiensis: insights into the extreme environmental adaptations.</title>
        <authorList>
            <person name="Yuan M."/>
            <person name="Chen M."/>
            <person name="Zhang W."/>
            <person name="Lu W."/>
            <person name="Wang J."/>
            <person name="Yang M."/>
            <person name="Zhao P."/>
            <person name="Tang R."/>
            <person name="Li X."/>
            <person name="Hao Y."/>
            <person name="Zhou Z."/>
            <person name="Zhan Y."/>
            <person name="Yu H."/>
            <person name="Teng C."/>
            <person name="Yan Y."/>
            <person name="Ping S."/>
            <person name="Wang Y."/>
            <person name="Lin M."/>
        </authorList>
    </citation>
    <scope>NUCLEOTIDE SEQUENCE [LARGE SCALE GENOMIC DNA]</scope>
    <source>
        <strain evidence="2">DSM 21396 / JCM 16679 / CGMCC 1.7299 / I-0</strain>
        <plasmid evidence="1">P2</plasmid>
    </source>
</reference>
<dbReference type="HOGENOM" id="CLU_1600020_0_0_0"/>
<proteinExistence type="predicted"/>
<dbReference type="Proteomes" id="UP000007575">
    <property type="component" value="Plasmid P2"/>
</dbReference>
<evidence type="ECO:0000313" key="2">
    <source>
        <dbReference type="Proteomes" id="UP000007575"/>
    </source>
</evidence>
<gene>
    <name evidence="1" type="ordered locus">DGo_PB0143</name>
</gene>
<dbReference type="KEGG" id="dgo:DGo_PB0143"/>
<evidence type="ECO:0000313" key="1">
    <source>
        <dbReference type="EMBL" id="AFD27412.1"/>
    </source>
</evidence>